<dbReference type="InterPro" id="IPR011109">
    <property type="entry name" value="DNA_bind_recombinase_dom"/>
</dbReference>
<evidence type="ECO:0000313" key="3">
    <source>
        <dbReference type="Proteomes" id="UP000183487"/>
    </source>
</evidence>
<sequence>MQHVVGSSSSLAGRLAAQYVRMSTDHQEYSTENQKLAIADFAEKQGITVVATYEDAGKSGVTLKGRPALLDLLQDVQSRANEFSLVLVYDVSRWGRFQDVDECAHYEYLCREAGVQVVYCAEQFAWDGSASAALMKTIKRTMAGEYSRELSQKVFVGQCRLAERGFWQGAAPGYGLQRLLLASDGTVKGRLCDKERKNLQSDRVIVVPGDEREVSLVRRIYDWYVIQGLGCKRIADRLNVFGLRNNHGRPWNPQQITSILSNEKYAGTNIYGRTSKKLGANWHRNLPSEWSRAHGAFPALVDQVTFKAAEAIRINRTQNLSDDEILKRLKDFVRSSEVVSAKAIDDASGMPGGKTYWRRFGCMQFAYARVGFERDYVGAGREVYRASRAALQGCIERTTGALKALGHVIEISRDETTIRVDDELVVRFATCLVVQFDSHRPRWRVRWPTYFSPDLLVVLRQDSAFELPLDFYVFPRGSLPPGYEFSLSVRVGSSSPFETFRYPDESVLLELTARTRIEALNVR</sequence>
<dbReference type="FunFam" id="3.40.50.1390:FF:000008">
    <property type="entry name" value="DNA recombinase"/>
    <property type="match status" value="1"/>
</dbReference>
<dbReference type="OrthoDB" id="5479610at2"/>
<dbReference type="RefSeq" id="WP_074768968.1">
    <property type="nucleotide sequence ID" value="NZ_FNKP01000002.1"/>
</dbReference>
<dbReference type="Pfam" id="PF07508">
    <property type="entry name" value="Recombinase"/>
    <property type="match status" value="1"/>
</dbReference>
<protein>
    <submittedName>
        <fullName evidence="2">Site-specific DNA recombinase</fullName>
    </submittedName>
</protein>
<dbReference type="SMART" id="SM00857">
    <property type="entry name" value="Resolvase"/>
    <property type="match status" value="1"/>
</dbReference>
<dbReference type="EMBL" id="FNKP01000002">
    <property type="protein sequence ID" value="SDR32399.1"/>
    <property type="molecule type" value="Genomic_DNA"/>
</dbReference>
<dbReference type="Pfam" id="PF00239">
    <property type="entry name" value="Resolvase"/>
    <property type="match status" value="1"/>
</dbReference>
<dbReference type="Gene3D" id="3.90.1750.20">
    <property type="entry name" value="Putative Large Serine Recombinase, Chain B, Domain 2"/>
    <property type="match status" value="1"/>
</dbReference>
<dbReference type="PANTHER" id="PTHR30461:SF23">
    <property type="entry name" value="DNA RECOMBINASE-RELATED"/>
    <property type="match status" value="1"/>
</dbReference>
<dbReference type="PROSITE" id="PS51736">
    <property type="entry name" value="RECOMBINASES_3"/>
    <property type="match status" value="1"/>
</dbReference>
<dbReference type="SUPFAM" id="SSF53041">
    <property type="entry name" value="Resolvase-like"/>
    <property type="match status" value="1"/>
</dbReference>
<dbReference type="AlphaFoldDB" id="A0A1H1I491"/>
<dbReference type="InterPro" id="IPR038109">
    <property type="entry name" value="DNA_bind_recomb_sf"/>
</dbReference>
<evidence type="ECO:0000259" key="1">
    <source>
        <dbReference type="PROSITE" id="PS51736"/>
    </source>
</evidence>
<dbReference type="GO" id="GO:0000150">
    <property type="term" value="F:DNA strand exchange activity"/>
    <property type="evidence" value="ECO:0007669"/>
    <property type="project" value="InterPro"/>
</dbReference>
<dbReference type="Proteomes" id="UP000183487">
    <property type="component" value="Unassembled WGS sequence"/>
</dbReference>
<dbReference type="PANTHER" id="PTHR30461">
    <property type="entry name" value="DNA-INVERTASE FROM LAMBDOID PROPHAGE"/>
    <property type="match status" value="1"/>
</dbReference>
<organism evidence="2 3">
    <name type="scientific">Paraburkholderia fungorum</name>
    <dbReference type="NCBI Taxonomy" id="134537"/>
    <lineage>
        <taxon>Bacteria</taxon>
        <taxon>Pseudomonadati</taxon>
        <taxon>Pseudomonadota</taxon>
        <taxon>Betaproteobacteria</taxon>
        <taxon>Burkholderiales</taxon>
        <taxon>Burkholderiaceae</taxon>
        <taxon>Paraburkholderia</taxon>
    </lineage>
</organism>
<proteinExistence type="predicted"/>
<accession>A0A1H1I491</accession>
<gene>
    <name evidence="2" type="ORF">SAMN05443245_4631</name>
</gene>
<dbReference type="CDD" id="cd00338">
    <property type="entry name" value="Ser_Recombinase"/>
    <property type="match status" value="1"/>
</dbReference>
<name>A0A1H1I491_9BURK</name>
<dbReference type="InterPro" id="IPR050639">
    <property type="entry name" value="SSR_resolvase"/>
</dbReference>
<dbReference type="InterPro" id="IPR036162">
    <property type="entry name" value="Resolvase-like_N_sf"/>
</dbReference>
<keyword evidence="3" id="KW-1185">Reference proteome</keyword>
<evidence type="ECO:0000313" key="2">
    <source>
        <dbReference type="EMBL" id="SDR32399.1"/>
    </source>
</evidence>
<dbReference type="Gene3D" id="3.40.50.1390">
    <property type="entry name" value="Resolvase, N-terminal catalytic domain"/>
    <property type="match status" value="1"/>
</dbReference>
<dbReference type="GO" id="GO:0003677">
    <property type="term" value="F:DNA binding"/>
    <property type="evidence" value="ECO:0007669"/>
    <property type="project" value="InterPro"/>
</dbReference>
<feature type="domain" description="Resolvase/invertase-type recombinase catalytic" evidence="1">
    <location>
        <begin position="15"/>
        <end position="165"/>
    </location>
</feature>
<dbReference type="InterPro" id="IPR006119">
    <property type="entry name" value="Resolv_N"/>
</dbReference>
<reference evidence="3" key="1">
    <citation type="submission" date="2016-10" db="EMBL/GenBank/DDBJ databases">
        <authorList>
            <person name="Varghese N."/>
        </authorList>
    </citation>
    <scope>NUCLEOTIDE SEQUENCE [LARGE SCALE GENOMIC DNA]</scope>
    <source>
        <strain evidence="3">GAS106B</strain>
    </source>
</reference>